<reference evidence="9" key="2">
    <citation type="journal article" date="2014" name="ISME J.">
        <title>Microbial stratification in low pH oxic and suboxic macroscopic growths along an acid mine drainage.</title>
        <authorList>
            <person name="Mendez-Garcia C."/>
            <person name="Mesa V."/>
            <person name="Sprenger R.R."/>
            <person name="Richter M."/>
            <person name="Diez M.S."/>
            <person name="Solano J."/>
            <person name="Bargiela R."/>
            <person name="Golyshina O.V."/>
            <person name="Manteca A."/>
            <person name="Ramos J.L."/>
            <person name="Gallego J.R."/>
            <person name="Llorente I."/>
            <person name="Martins Dos Santos V.A."/>
            <person name="Jensen O.N."/>
            <person name="Pelaez A.I."/>
            <person name="Sanchez J."/>
            <person name="Ferrer M."/>
        </authorList>
    </citation>
    <scope>NUCLEOTIDE SEQUENCE</scope>
</reference>
<dbReference type="Gene3D" id="3.40.50.1010">
    <property type="entry name" value="5'-nuclease"/>
    <property type="match status" value="1"/>
</dbReference>
<dbReference type="GO" id="GO:0004540">
    <property type="term" value="F:RNA nuclease activity"/>
    <property type="evidence" value="ECO:0007669"/>
    <property type="project" value="InterPro"/>
</dbReference>
<dbReference type="Pfam" id="PF01850">
    <property type="entry name" value="PIN"/>
    <property type="match status" value="1"/>
</dbReference>
<sequence>MKYILDTDICIFALKQRMGVLRRLLQESPDDVAVSAMTQAELRFGAMKSNQAEKAMTQVEAFLEPLTVLPFDSEAACKHAEFRYALRSNPIGERDLVIAAVAGANHLTLVTHNAREFARIGALNLEDWAGTGER</sequence>
<evidence type="ECO:0000256" key="2">
    <source>
        <dbReference type="ARBA" id="ARBA00022649"/>
    </source>
</evidence>
<evidence type="ECO:0000313" key="9">
    <source>
        <dbReference type="EMBL" id="EQD71542.1"/>
    </source>
</evidence>
<feature type="domain" description="PIN" evidence="8">
    <location>
        <begin position="3"/>
        <end position="121"/>
    </location>
</feature>
<dbReference type="GO" id="GO:0046872">
    <property type="term" value="F:metal ion binding"/>
    <property type="evidence" value="ECO:0007669"/>
    <property type="project" value="UniProtKB-KW"/>
</dbReference>
<accession>T1BNY0</accession>
<comment type="similarity">
    <text evidence="7">Belongs to the PINc/VapC protein family.</text>
</comment>
<dbReference type="InterPro" id="IPR022907">
    <property type="entry name" value="VapC_family"/>
</dbReference>
<evidence type="ECO:0000256" key="1">
    <source>
        <dbReference type="ARBA" id="ARBA00001946"/>
    </source>
</evidence>
<comment type="caution">
    <text evidence="9">The sequence shown here is derived from an EMBL/GenBank/DDBJ whole genome shotgun (WGS) entry which is preliminary data.</text>
</comment>
<keyword evidence="3" id="KW-0540">Nuclease</keyword>
<protein>
    <submittedName>
        <fullName evidence="9">PilT domain-containing protein</fullName>
    </submittedName>
</protein>
<evidence type="ECO:0000256" key="7">
    <source>
        <dbReference type="ARBA" id="ARBA00038093"/>
    </source>
</evidence>
<dbReference type="SUPFAM" id="SSF88723">
    <property type="entry name" value="PIN domain-like"/>
    <property type="match status" value="1"/>
</dbReference>
<dbReference type="AlphaFoldDB" id="T1BNY0"/>
<dbReference type="InterPro" id="IPR002716">
    <property type="entry name" value="PIN_dom"/>
</dbReference>
<comment type="cofactor">
    <cofactor evidence="1">
        <name>Mg(2+)</name>
        <dbReference type="ChEBI" id="CHEBI:18420"/>
    </cofactor>
</comment>
<dbReference type="PANTHER" id="PTHR33653">
    <property type="entry name" value="RIBONUCLEASE VAPC2"/>
    <property type="match status" value="1"/>
</dbReference>
<evidence type="ECO:0000256" key="6">
    <source>
        <dbReference type="ARBA" id="ARBA00022842"/>
    </source>
</evidence>
<dbReference type="PANTHER" id="PTHR33653:SF1">
    <property type="entry name" value="RIBONUCLEASE VAPC2"/>
    <property type="match status" value="1"/>
</dbReference>
<evidence type="ECO:0000256" key="4">
    <source>
        <dbReference type="ARBA" id="ARBA00022723"/>
    </source>
</evidence>
<proteinExistence type="inferred from homology"/>
<keyword evidence="5" id="KW-0378">Hydrolase</keyword>
<evidence type="ECO:0000259" key="8">
    <source>
        <dbReference type="Pfam" id="PF01850"/>
    </source>
</evidence>
<keyword evidence="6" id="KW-0460">Magnesium</keyword>
<evidence type="ECO:0000256" key="5">
    <source>
        <dbReference type="ARBA" id="ARBA00022801"/>
    </source>
</evidence>
<dbReference type="EMBL" id="AUZX01004187">
    <property type="protein sequence ID" value="EQD71542.1"/>
    <property type="molecule type" value="Genomic_DNA"/>
</dbReference>
<organism evidence="9">
    <name type="scientific">mine drainage metagenome</name>
    <dbReference type="NCBI Taxonomy" id="410659"/>
    <lineage>
        <taxon>unclassified sequences</taxon>
        <taxon>metagenomes</taxon>
        <taxon>ecological metagenomes</taxon>
    </lineage>
</organism>
<gene>
    <name evidence="9" type="ORF">B1A_05739</name>
</gene>
<dbReference type="HAMAP" id="MF_00265">
    <property type="entry name" value="VapC_Nob1"/>
    <property type="match status" value="1"/>
</dbReference>
<dbReference type="InterPro" id="IPR029060">
    <property type="entry name" value="PIN-like_dom_sf"/>
</dbReference>
<dbReference type="GO" id="GO:0016787">
    <property type="term" value="F:hydrolase activity"/>
    <property type="evidence" value="ECO:0007669"/>
    <property type="project" value="UniProtKB-KW"/>
</dbReference>
<keyword evidence="4" id="KW-0479">Metal-binding</keyword>
<name>T1BNY0_9ZZZZ</name>
<evidence type="ECO:0000256" key="3">
    <source>
        <dbReference type="ARBA" id="ARBA00022722"/>
    </source>
</evidence>
<reference evidence="9" key="1">
    <citation type="submission" date="2013-08" db="EMBL/GenBank/DDBJ databases">
        <authorList>
            <person name="Mendez C."/>
            <person name="Richter M."/>
            <person name="Ferrer M."/>
            <person name="Sanchez J."/>
        </authorList>
    </citation>
    <scope>NUCLEOTIDE SEQUENCE</scope>
</reference>
<keyword evidence="2" id="KW-1277">Toxin-antitoxin system</keyword>
<dbReference type="CDD" id="cd09881">
    <property type="entry name" value="PIN_VapC4-5_FitB-like"/>
    <property type="match status" value="1"/>
</dbReference>
<dbReference type="InterPro" id="IPR050556">
    <property type="entry name" value="Type_II_TA_system_RNase"/>
</dbReference>